<geneLocation type="plasmid" evidence="1">
    <name>unnamed</name>
</geneLocation>
<accession>A0A235H4D6</accession>
<evidence type="ECO:0000313" key="2">
    <source>
        <dbReference type="Proteomes" id="UP000215367"/>
    </source>
</evidence>
<gene>
    <name evidence="1" type="ORF">CHT98_30065</name>
</gene>
<dbReference type="EMBL" id="NOWT01000048">
    <property type="protein sequence ID" value="OYD80676.1"/>
    <property type="molecule type" value="Genomic_DNA"/>
</dbReference>
<keyword evidence="1" id="KW-0614">Plasmid</keyword>
<sequence>MSLPAFKRALAAAFAAPDDQVALGEATFDVADDVAPGVVAQHVASLGVRLDTPDGPTTTVADDTSGIDVIARVEEVRRIALNSCGGGRHHWQTQKEEQ</sequence>
<dbReference type="AlphaFoldDB" id="A0A235H4D6"/>
<reference evidence="1 2" key="1">
    <citation type="submission" date="2017-07" db="EMBL/GenBank/DDBJ databases">
        <title>Whole genome sequence of Azospirillum brasilense 2A1, a potential biofertilizer strain.</title>
        <authorList>
            <person name="Fontana C.A."/>
            <person name="Toffoli L.M."/>
            <person name="Salazar S.M."/>
            <person name="Puglisi E."/>
            <person name="Pedraza R."/>
            <person name="Bassi D."/>
            <person name="Cocconcelli P.S."/>
        </authorList>
    </citation>
    <scope>NUCLEOTIDE SEQUENCE [LARGE SCALE GENOMIC DNA]</scope>
    <source>
        <strain evidence="1 2">2A1</strain>
        <plasmid evidence="1">unnamed</plasmid>
    </source>
</reference>
<dbReference type="Proteomes" id="UP000215367">
    <property type="component" value="Unassembled WGS sequence"/>
</dbReference>
<name>A0A235H4D6_AZOBR</name>
<organism evidence="1 2">
    <name type="scientific">Azospirillum brasilense</name>
    <dbReference type="NCBI Taxonomy" id="192"/>
    <lineage>
        <taxon>Bacteria</taxon>
        <taxon>Pseudomonadati</taxon>
        <taxon>Pseudomonadota</taxon>
        <taxon>Alphaproteobacteria</taxon>
        <taxon>Rhodospirillales</taxon>
        <taxon>Azospirillaceae</taxon>
        <taxon>Azospirillum</taxon>
    </lineage>
</organism>
<protein>
    <submittedName>
        <fullName evidence="1">Uncharacterized protein</fullName>
    </submittedName>
</protein>
<evidence type="ECO:0000313" key="1">
    <source>
        <dbReference type="EMBL" id="OYD80676.1"/>
    </source>
</evidence>
<proteinExistence type="predicted"/>
<comment type="caution">
    <text evidence="1">The sequence shown here is derived from an EMBL/GenBank/DDBJ whole genome shotgun (WGS) entry which is preliminary data.</text>
</comment>
<dbReference type="RefSeq" id="WP_094307035.1">
    <property type="nucleotide sequence ID" value="NZ_NOWT01000048.1"/>
</dbReference>